<dbReference type="Proteomes" id="UP000054843">
    <property type="component" value="Unassembled WGS sequence"/>
</dbReference>
<name>A0A0V1MXI0_9BILA</name>
<proteinExistence type="predicted"/>
<organism evidence="1 2">
    <name type="scientific">Trichinella papuae</name>
    <dbReference type="NCBI Taxonomy" id="268474"/>
    <lineage>
        <taxon>Eukaryota</taxon>
        <taxon>Metazoa</taxon>
        <taxon>Ecdysozoa</taxon>
        <taxon>Nematoda</taxon>
        <taxon>Enoplea</taxon>
        <taxon>Dorylaimia</taxon>
        <taxon>Trichinellida</taxon>
        <taxon>Trichinellidae</taxon>
        <taxon>Trichinella</taxon>
    </lineage>
</organism>
<evidence type="ECO:0000313" key="1">
    <source>
        <dbReference type="EMBL" id="KRZ76272.1"/>
    </source>
</evidence>
<gene>
    <name evidence="1" type="ORF">T10_3745</name>
</gene>
<dbReference type="OrthoDB" id="10355082at2759"/>
<accession>A0A0V1MXI0</accession>
<comment type="caution">
    <text evidence="1">The sequence shown here is derived from an EMBL/GenBank/DDBJ whole genome shotgun (WGS) entry which is preliminary data.</text>
</comment>
<dbReference type="EMBL" id="JYDO01000029">
    <property type="protein sequence ID" value="KRZ76272.1"/>
    <property type="molecule type" value="Genomic_DNA"/>
</dbReference>
<reference evidence="1 2" key="1">
    <citation type="submission" date="2015-01" db="EMBL/GenBank/DDBJ databases">
        <title>Evolution of Trichinella species and genotypes.</title>
        <authorList>
            <person name="Korhonen P.K."/>
            <person name="Edoardo P."/>
            <person name="Giuseppe L.R."/>
            <person name="Gasser R.B."/>
        </authorList>
    </citation>
    <scope>NUCLEOTIDE SEQUENCE [LARGE SCALE GENOMIC DNA]</scope>
    <source>
        <strain evidence="1">ISS1980</strain>
    </source>
</reference>
<dbReference type="AlphaFoldDB" id="A0A0V1MXI0"/>
<protein>
    <submittedName>
        <fullName evidence="1">Uncharacterized protein</fullName>
    </submittedName>
</protein>
<keyword evidence="2" id="KW-1185">Reference proteome</keyword>
<sequence>MIRQREEQAILQSRAYLHKIETEKLNNGASKSVIRKQNNRGSLLSDTNDLLWWKNFNFTYVWPFWVESHAYLLESHEFAQTTPMCECSLSQL</sequence>
<evidence type="ECO:0000313" key="2">
    <source>
        <dbReference type="Proteomes" id="UP000054843"/>
    </source>
</evidence>